<evidence type="ECO:0000259" key="6">
    <source>
        <dbReference type="PROSITE" id="PS51704"/>
    </source>
</evidence>
<protein>
    <submittedName>
        <fullName evidence="7">SPOSA6832_01519-mRNA-1:cds</fullName>
    </submittedName>
</protein>
<feature type="repeat" description="ANK" evidence="3">
    <location>
        <begin position="554"/>
        <end position="581"/>
    </location>
</feature>
<evidence type="ECO:0000259" key="5">
    <source>
        <dbReference type="PROSITE" id="PS51382"/>
    </source>
</evidence>
<feature type="repeat" description="ANK" evidence="3">
    <location>
        <begin position="656"/>
        <end position="688"/>
    </location>
</feature>
<feature type="repeat" description="ANK" evidence="3">
    <location>
        <begin position="441"/>
        <end position="473"/>
    </location>
</feature>
<dbReference type="PROSITE" id="PS50297">
    <property type="entry name" value="ANK_REP_REGION"/>
    <property type="match status" value="5"/>
</dbReference>
<keyword evidence="2 3" id="KW-0040">ANK repeat</keyword>
<accession>A0A0D6EJ63</accession>
<dbReference type="Pfam" id="PF12796">
    <property type="entry name" value="Ank_2"/>
    <property type="match status" value="2"/>
</dbReference>
<dbReference type="GO" id="GO:0006629">
    <property type="term" value="P:lipid metabolic process"/>
    <property type="evidence" value="ECO:0007669"/>
    <property type="project" value="InterPro"/>
</dbReference>
<feature type="non-terminal residue" evidence="7">
    <location>
        <position position="1"/>
    </location>
</feature>
<dbReference type="Pfam" id="PF03105">
    <property type="entry name" value="SPX"/>
    <property type="match status" value="2"/>
</dbReference>
<keyword evidence="8" id="KW-1185">Reference proteome</keyword>
<gene>
    <name evidence="7" type="primary">SPOSA6832_01519</name>
</gene>
<feature type="region of interest" description="Disordered" evidence="4">
    <location>
        <begin position="403"/>
        <end position="423"/>
    </location>
</feature>
<evidence type="ECO:0000256" key="2">
    <source>
        <dbReference type="ARBA" id="ARBA00023043"/>
    </source>
</evidence>
<evidence type="ECO:0000313" key="8">
    <source>
        <dbReference type="Proteomes" id="UP000243876"/>
    </source>
</evidence>
<evidence type="ECO:0000256" key="3">
    <source>
        <dbReference type="PROSITE-ProRule" id="PRU00023"/>
    </source>
</evidence>
<dbReference type="SUPFAM" id="SSF48403">
    <property type="entry name" value="Ankyrin repeat"/>
    <property type="match status" value="1"/>
</dbReference>
<dbReference type="InterPro" id="IPR030395">
    <property type="entry name" value="GP_PDE_dom"/>
</dbReference>
<dbReference type="PROSITE" id="PS51704">
    <property type="entry name" value="GP_PDE"/>
    <property type="match status" value="1"/>
</dbReference>
<feature type="domain" description="SPX" evidence="5">
    <location>
        <begin position="1"/>
        <end position="237"/>
    </location>
</feature>
<sequence>MKFGKTLQAQIFAQNGFPGWSSYFCDYKGLKKVSDTLPPPPFAPTIAASALMTIINSLAKGRPADAALLAAGVRPPRPSTDATDEHGQQQPLEATTTEAQLFAHAATVNGVMVGEGEQGTLLQAHKAAFFFKLERELEKINDFYYQRESALKVRLRTLIDKRKLLTASLSDPANPAKFKALSRDSSSFGALYEGFRNFERDLGRLQTYIELNATAFRKICKKWDKACRRQADRFGDSKRECNAPALRTGLAPTVLLPFTAQQGQPDGQLYLARQVEVQPVFNREFIAELSDVASANLLSLENLVGADSQRPGTASLADGALLASEGRSTSYGAAPHLPTLFDRTDRAEALEDLESALIGAVKTGDGDVVKEVLRLLVPPGGRAGEPKSPVARILWRAVLEEDAREEGRKGEEGEAGEAKDGKKGTAIPHELLDFGFVDDINGRTALHESASAGRLSLVNACLAKGLSVAQADVYGRQPLHYAAMNGHASVCRTLLAAGASASTADLDGYSPIIYSITNGWTSVVETFLTSGVSFEPSPAPPPAAAALPTTALTEDLNALSLACQYGHEAIARLLLQRGAQILPNPAGYWPQHLAAREGHAGVLKLLVEATRGFSGIDVPDKYSQTTPLSHAASEGHVESVKVLLAAGSDVHAQDEFRRTPIHYAAWQGHIECVNLLLAAGATAEGAQGQGRAPMAEEDKVEATASVSTMAVDPLEQELDADMIPSLSLPPPIIPFHGHNYLDKKYLVHITLGHPNTTLPPFPPPVRLYDQPHHGQASSLKLVMTPKPDSSGTSIPHSVILPLADEREVFSFQLDPLSDFSLEFDLFPTFGSKMIGKAVALPSTFADLKGQGSYVVPIVDPHLKVIGDVPFEINIVKPFGRAQLQIGGQFETYWKSTATLSTTATGGSGDPNPATSSVVTASSLSGEHVRVVVQVTSDGHPVAWPHWKLPVEGLDVHVGGVTLEQVLSLARRSGKALDPAKVRNREDPSAWYQAIMGALVPLDELLKVLPASFGVNLELRYPTRSDVRRLSLGRTLEVNEFVDSVLSTVYRSIQSTALPSASASPSPEHRRIVLSSFNPVVCTALNWKQPNFSVFFASYCGLSRSSSEELGKMVPANRVEEDRRCTSIREAVKFAKANNLLGVMLDATMLIQVPSLIQSAREHGLLITTFGTPGRVPLTDAHMAAGVLSYASSDFLKQTEAS</sequence>
<organism evidence="7 8">
    <name type="scientific">Sporidiobolus salmonicolor</name>
    <name type="common">Yeast-like fungus</name>
    <name type="synonym">Sporobolomyces salmonicolor</name>
    <dbReference type="NCBI Taxonomy" id="5005"/>
    <lineage>
        <taxon>Eukaryota</taxon>
        <taxon>Fungi</taxon>
        <taxon>Dikarya</taxon>
        <taxon>Basidiomycota</taxon>
        <taxon>Pucciniomycotina</taxon>
        <taxon>Microbotryomycetes</taxon>
        <taxon>Sporidiobolales</taxon>
        <taxon>Sporidiobolaceae</taxon>
        <taxon>Sporobolomyces</taxon>
    </lineage>
</organism>
<name>A0A0D6EJ63_SPOSA</name>
<dbReference type="InterPro" id="IPR050889">
    <property type="entry name" value="Dendritic_Spine_Reg/Scaffold"/>
</dbReference>
<dbReference type="InterPro" id="IPR057506">
    <property type="entry name" value="C2_GPCPD1"/>
</dbReference>
<dbReference type="InterPro" id="IPR002110">
    <property type="entry name" value="Ankyrin_rpt"/>
</dbReference>
<dbReference type="AlphaFoldDB" id="A0A0D6EJ63"/>
<dbReference type="InterPro" id="IPR017946">
    <property type="entry name" value="PLC-like_Pdiesterase_TIM-brl"/>
</dbReference>
<evidence type="ECO:0000256" key="1">
    <source>
        <dbReference type="ARBA" id="ARBA00022737"/>
    </source>
</evidence>
<dbReference type="Pfam" id="PF00023">
    <property type="entry name" value="Ank"/>
    <property type="match status" value="1"/>
</dbReference>
<dbReference type="InterPro" id="IPR036770">
    <property type="entry name" value="Ankyrin_rpt-contain_sf"/>
</dbReference>
<dbReference type="InterPro" id="IPR004331">
    <property type="entry name" value="SPX_dom"/>
</dbReference>
<dbReference type="PANTHER" id="PTHR24166">
    <property type="entry name" value="ROLLING PEBBLES, ISOFORM B"/>
    <property type="match status" value="1"/>
</dbReference>
<keyword evidence="1" id="KW-0677">Repeat</keyword>
<dbReference type="PRINTS" id="PR01415">
    <property type="entry name" value="ANKYRIN"/>
</dbReference>
<reference evidence="8" key="1">
    <citation type="submission" date="2015-02" db="EMBL/GenBank/DDBJ databases">
        <authorList>
            <person name="Gon?alves P."/>
        </authorList>
    </citation>
    <scope>NUCLEOTIDE SEQUENCE [LARGE SCALE GENOMIC DNA]</scope>
</reference>
<dbReference type="SUPFAM" id="SSF51695">
    <property type="entry name" value="PLC-like phosphodiesterases"/>
    <property type="match status" value="1"/>
</dbReference>
<feature type="repeat" description="ANK" evidence="3">
    <location>
        <begin position="474"/>
        <end position="506"/>
    </location>
</feature>
<dbReference type="Pfam" id="PF25329">
    <property type="entry name" value="C2_GDE1"/>
    <property type="match status" value="1"/>
</dbReference>
<evidence type="ECO:0000256" key="4">
    <source>
        <dbReference type="SAM" id="MobiDB-lite"/>
    </source>
</evidence>
<dbReference type="PANTHER" id="PTHR24166:SF48">
    <property type="entry name" value="PROTEIN VAPYRIN"/>
    <property type="match status" value="1"/>
</dbReference>
<dbReference type="Gene3D" id="1.25.40.20">
    <property type="entry name" value="Ankyrin repeat-containing domain"/>
    <property type="match status" value="1"/>
</dbReference>
<feature type="domain" description="GP-PDE" evidence="6">
    <location>
        <begin position="897"/>
        <end position="1201"/>
    </location>
</feature>
<feature type="repeat" description="ANK" evidence="3">
    <location>
        <begin position="623"/>
        <end position="655"/>
    </location>
</feature>
<dbReference type="CDD" id="cd14483">
    <property type="entry name" value="SPX_PHO81_NUC-2_like"/>
    <property type="match status" value="1"/>
</dbReference>
<dbReference type="SMART" id="SM00248">
    <property type="entry name" value="ANK"/>
    <property type="match status" value="8"/>
</dbReference>
<dbReference type="Proteomes" id="UP000243876">
    <property type="component" value="Unassembled WGS sequence"/>
</dbReference>
<dbReference type="EMBL" id="CENE01000004">
    <property type="protein sequence ID" value="CEQ39956.1"/>
    <property type="molecule type" value="Genomic_DNA"/>
</dbReference>
<dbReference type="PROSITE" id="PS51382">
    <property type="entry name" value="SPX"/>
    <property type="match status" value="1"/>
</dbReference>
<dbReference type="OrthoDB" id="1577640at2759"/>
<dbReference type="Gene3D" id="3.20.20.190">
    <property type="entry name" value="Phosphatidylinositol (PI) phosphodiesterase"/>
    <property type="match status" value="1"/>
</dbReference>
<proteinExistence type="predicted"/>
<dbReference type="PROSITE" id="PS50088">
    <property type="entry name" value="ANK_REPEAT"/>
    <property type="match status" value="5"/>
</dbReference>
<dbReference type="GO" id="GO:0008081">
    <property type="term" value="F:phosphoric diester hydrolase activity"/>
    <property type="evidence" value="ECO:0007669"/>
    <property type="project" value="InterPro"/>
</dbReference>
<evidence type="ECO:0000313" key="7">
    <source>
        <dbReference type="EMBL" id="CEQ39956.1"/>
    </source>
</evidence>